<dbReference type="InterPro" id="IPR013984">
    <property type="entry name" value="Ald_Fedxn_OxRdtase_dom2"/>
</dbReference>
<dbReference type="Pfam" id="PF01314">
    <property type="entry name" value="AFOR_C"/>
    <property type="match status" value="1"/>
</dbReference>
<keyword evidence="5" id="KW-0560">Oxidoreductase</keyword>
<protein>
    <submittedName>
        <fullName evidence="10">Aldehyde:ferredoxin oxidoreductase</fullName>
    </submittedName>
</protein>
<dbReference type="GO" id="GO:0016625">
    <property type="term" value="F:oxidoreductase activity, acting on the aldehyde or oxo group of donors, iron-sulfur protein as acceptor"/>
    <property type="evidence" value="ECO:0007669"/>
    <property type="project" value="InterPro"/>
</dbReference>
<evidence type="ECO:0000259" key="9">
    <source>
        <dbReference type="SMART" id="SM00790"/>
    </source>
</evidence>
<dbReference type="GO" id="GO:0046872">
    <property type="term" value="F:metal ion binding"/>
    <property type="evidence" value="ECO:0007669"/>
    <property type="project" value="UniProtKB-KW"/>
</dbReference>
<dbReference type="SUPFAM" id="SSF48310">
    <property type="entry name" value="Aldehyde ferredoxin oxidoreductase, C-terminal domains"/>
    <property type="match status" value="1"/>
</dbReference>
<keyword evidence="4" id="KW-0479">Metal-binding</keyword>
<evidence type="ECO:0000256" key="7">
    <source>
        <dbReference type="ARBA" id="ARBA00023014"/>
    </source>
</evidence>
<keyword evidence="3" id="KW-0004">4Fe-4S</keyword>
<evidence type="ECO:0000313" key="10">
    <source>
        <dbReference type="EMBL" id="SNR65128.1"/>
    </source>
</evidence>
<reference evidence="10 11" key="1">
    <citation type="submission" date="2017-06" db="EMBL/GenBank/DDBJ databases">
        <authorList>
            <person name="Kim H.J."/>
            <person name="Triplett B.A."/>
        </authorList>
    </citation>
    <scope>NUCLEOTIDE SEQUENCE [LARGE SCALE GENOMIC DNA]</scope>
    <source>
        <strain evidence="10 11">DSM 13116</strain>
    </source>
</reference>
<sequence>MRHTLHGWTGRVLHVDLSGGTFQTQPLPEETRRDFLGGRGLAMRLLRNGFGLAWDAPDMPLIFAAGPLTGTEAPASSRCHAASRSPLTGAVGDESLGGELGMELKRAGFDALIVTGRATGPRGIEIDGGEARLTDASALVGLPTPDLFLKLREQRPSGALLATGPAADNGCPLAALMTDARTASGRCGLGLAAGAKGLKYIAVRGSGVVRVADPAGLSGAVEDILRLVHASPALMGQYGFHRHGTMSLFDLMDARRMMPTDNFARTRLAHAGGLNAHAFESRYHPLRRGCPGCPVQCMALSGDGRPMPEYEAQCGFSALIGNSAPELVMRANDFCACLGLDPVGAASALACHRELTGCQYGPDQVLALLLGMAAGQGPEAALGRELGLGVAAYAAKQGRPELAMAVKGLALPPFDPRGGYGLALAYAVSTQGGSHLRANPLSHEVLRKPVATDRFSFSGKARSIKLAEDAFAAAESLTLCRHLLLAAGLEEYARALAAVTGEPTTGAELMAVGERICVLERQLNAAWGFGSVHDDLPERFFTEPGSGAADLPVPPIPRQDFLRAREAYCTIRGLDAQGRPLPETAARLGLQVEPAHHAEERA</sequence>
<dbReference type="PANTHER" id="PTHR30038:SF0">
    <property type="entry name" value="TUNGSTEN-CONTAINING ALDEHYDE FERREDOXIN OXIDOREDUCTASE"/>
    <property type="match status" value="1"/>
</dbReference>
<dbReference type="Pfam" id="PF02730">
    <property type="entry name" value="AFOR_N"/>
    <property type="match status" value="1"/>
</dbReference>
<dbReference type="Gene3D" id="3.60.9.10">
    <property type="entry name" value="Aldehyde ferredoxin oxidoreductase, N-terminal domain"/>
    <property type="match status" value="1"/>
</dbReference>
<dbReference type="Gene3D" id="1.10.599.10">
    <property type="entry name" value="Aldehyde Ferredoxin Oxidoreductase Protein, subunit A, domain 3"/>
    <property type="match status" value="1"/>
</dbReference>
<evidence type="ECO:0000256" key="8">
    <source>
        <dbReference type="ARBA" id="ARBA00049934"/>
    </source>
</evidence>
<evidence type="ECO:0000256" key="5">
    <source>
        <dbReference type="ARBA" id="ARBA00023002"/>
    </source>
</evidence>
<dbReference type="InterPro" id="IPR001203">
    <property type="entry name" value="OxRdtase_Ald_Fedxn_C"/>
</dbReference>
<dbReference type="AlphaFoldDB" id="A0A238Y2U3"/>
<feature type="domain" description="Aldehyde ferredoxin oxidoreductase N-terminal" evidence="9">
    <location>
        <begin position="8"/>
        <end position="207"/>
    </location>
</feature>
<comment type="cofactor">
    <cofactor evidence="8">
        <name>tungstopterin</name>
        <dbReference type="ChEBI" id="CHEBI:30402"/>
    </cofactor>
</comment>
<dbReference type="EMBL" id="FZOC01000001">
    <property type="protein sequence ID" value="SNR65128.1"/>
    <property type="molecule type" value="Genomic_DNA"/>
</dbReference>
<dbReference type="InterPro" id="IPR036021">
    <property type="entry name" value="Tungsten_al_ferr_oxy-like_C"/>
</dbReference>
<dbReference type="SUPFAM" id="SSF56228">
    <property type="entry name" value="Aldehyde ferredoxin oxidoreductase, N-terminal domain"/>
    <property type="match status" value="1"/>
</dbReference>
<dbReference type="InterPro" id="IPR013983">
    <property type="entry name" value="Ald_Fedxn_OxRdtase_N"/>
</dbReference>
<evidence type="ECO:0000256" key="2">
    <source>
        <dbReference type="ARBA" id="ARBA00011032"/>
    </source>
</evidence>
<evidence type="ECO:0000313" key="11">
    <source>
        <dbReference type="Proteomes" id="UP000198324"/>
    </source>
</evidence>
<proteinExistence type="inferred from homology"/>
<organism evidence="10 11">
    <name type="scientific">Humidesulfovibrio mexicanus</name>
    <dbReference type="NCBI Taxonomy" id="147047"/>
    <lineage>
        <taxon>Bacteria</taxon>
        <taxon>Pseudomonadati</taxon>
        <taxon>Thermodesulfobacteriota</taxon>
        <taxon>Desulfovibrionia</taxon>
        <taxon>Desulfovibrionales</taxon>
        <taxon>Desulfovibrionaceae</taxon>
        <taxon>Humidesulfovibrio</taxon>
    </lineage>
</organism>
<comment type="cofactor">
    <cofactor evidence="1">
        <name>[4Fe-4S] cluster</name>
        <dbReference type="ChEBI" id="CHEBI:49883"/>
    </cofactor>
</comment>
<keyword evidence="7" id="KW-0411">Iron-sulfur</keyword>
<dbReference type="PANTHER" id="PTHR30038">
    <property type="entry name" value="ALDEHYDE FERREDOXIN OXIDOREDUCTASE"/>
    <property type="match status" value="1"/>
</dbReference>
<dbReference type="InterPro" id="IPR013985">
    <property type="entry name" value="Ald_Fedxn_OxRdtase_dom3"/>
</dbReference>
<dbReference type="OrthoDB" id="9763894at2"/>
<dbReference type="SMART" id="SM00790">
    <property type="entry name" value="AFOR_N"/>
    <property type="match status" value="1"/>
</dbReference>
<evidence type="ECO:0000256" key="1">
    <source>
        <dbReference type="ARBA" id="ARBA00001966"/>
    </source>
</evidence>
<dbReference type="InterPro" id="IPR051919">
    <property type="entry name" value="W-dependent_AOR"/>
</dbReference>
<dbReference type="GO" id="GO:0009055">
    <property type="term" value="F:electron transfer activity"/>
    <property type="evidence" value="ECO:0007669"/>
    <property type="project" value="InterPro"/>
</dbReference>
<dbReference type="InterPro" id="IPR036503">
    <property type="entry name" value="Ald_Fedxn_OxRdtase_N_sf"/>
</dbReference>
<keyword evidence="11" id="KW-1185">Reference proteome</keyword>
<gene>
    <name evidence="10" type="ORF">SAMN04488503_0618</name>
</gene>
<comment type="similarity">
    <text evidence="2">Belongs to the AOR/FOR family.</text>
</comment>
<evidence type="ECO:0000256" key="3">
    <source>
        <dbReference type="ARBA" id="ARBA00022485"/>
    </source>
</evidence>
<accession>A0A238Y2U3</accession>
<dbReference type="GO" id="GO:0051539">
    <property type="term" value="F:4 iron, 4 sulfur cluster binding"/>
    <property type="evidence" value="ECO:0007669"/>
    <property type="project" value="UniProtKB-KW"/>
</dbReference>
<keyword evidence="6" id="KW-0408">Iron</keyword>
<dbReference type="Gene3D" id="1.10.569.10">
    <property type="entry name" value="Aldehyde Ferredoxin Oxidoreductase Protein, subunit A, domain 2"/>
    <property type="match status" value="1"/>
</dbReference>
<name>A0A238Y2U3_9BACT</name>
<evidence type="ECO:0000256" key="6">
    <source>
        <dbReference type="ARBA" id="ARBA00023004"/>
    </source>
</evidence>
<dbReference type="Proteomes" id="UP000198324">
    <property type="component" value="Unassembled WGS sequence"/>
</dbReference>
<evidence type="ECO:0000256" key="4">
    <source>
        <dbReference type="ARBA" id="ARBA00022723"/>
    </source>
</evidence>